<evidence type="ECO:0000313" key="2">
    <source>
        <dbReference type="EMBL" id="MBC2602585.1"/>
    </source>
</evidence>
<organism evidence="2 3">
    <name type="scientific">Puniceicoccus vermicola</name>
    <dbReference type="NCBI Taxonomy" id="388746"/>
    <lineage>
        <taxon>Bacteria</taxon>
        <taxon>Pseudomonadati</taxon>
        <taxon>Verrucomicrobiota</taxon>
        <taxon>Opitutia</taxon>
        <taxon>Puniceicoccales</taxon>
        <taxon>Puniceicoccaceae</taxon>
        <taxon>Puniceicoccus</taxon>
    </lineage>
</organism>
<dbReference type="EMBL" id="JACHVA010000101">
    <property type="protein sequence ID" value="MBC2602585.1"/>
    <property type="molecule type" value="Genomic_DNA"/>
</dbReference>
<keyword evidence="1" id="KW-0812">Transmembrane</keyword>
<keyword evidence="1" id="KW-1133">Transmembrane helix</keyword>
<gene>
    <name evidence="2" type="ORF">H5P30_12455</name>
</gene>
<proteinExistence type="predicted"/>
<dbReference type="RefSeq" id="WP_185693252.1">
    <property type="nucleotide sequence ID" value="NZ_JACHVA010000101.1"/>
</dbReference>
<keyword evidence="1" id="KW-0472">Membrane</keyword>
<evidence type="ECO:0000313" key="3">
    <source>
        <dbReference type="Proteomes" id="UP000525652"/>
    </source>
</evidence>
<reference evidence="2 3" key="1">
    <citation type="submission" date="2020-07" db="EMBL/GenBank/DDBJ databases">
        <authorList>
            <person name="Feng X."/>
        </authorList>
    </citation>
    <scope>NUCLEOTIDE SEQUENCE [LARGE SCALE GENOMIC DNA]</scope>
    <source>
        <strain evidence="2 3">JCM14086</strain>
    </source>
</reference>
<evidence type="ECO:0000256" key="1">
    <source>
        <dbReference type="SAM" id="Phobius"/>
    </source>
</evidence>
<feature type="transmembrane region" description="Helical" evidence="1">
    <location>
        <begin position="65"/>
        <end position="89"/>
    </location>
</feature>
<accession>A0A7X1E4I5</accession>
<protein>
    <submittedName>
        <fullName evidence="2">Uncharacterized protein</fullName>
    </submittedName>
</protein>
<comment type="caution">
    <text evidence="2">The sequence shown here is derived from an EMBL/GenBank/DDBJ whole genome shotgun (WGS) entry which is preliminary data.</text>
</comment>
<sequence>MSRVCEHKSDLADGDDGQLKKVVQVDGCAVLLEPEMTMLQDLLLGNRPIRPGPMMRPVAHIARHVVLDGFGYQMAALFIMCGLCCWGNMIRWTTYWPWEERCF</sequence>
<keyword evidence="3" id="KW-1185">Reference proteome</keyword>
<name>A0A7X1E4I5_9BACT</name>
<dbReference type="AlphaFoldDB" id="A0A7X1E4I5"/>
<dbReference type="Proteomes" id="UP000525652">
    <property type="component" value="Unassembled WGS sequence"/>
</dbReference>